<gene>
    <name evidence="1" type="ORF">C0175_01025</name>
</gene>
<protein>
    <recommendedName>
        <fullName evidence="3">BrnT family toxin</fullName>
    </recommendedName>
</protein>
<feature type="non-terminal residue" evidence="1">
    <location>
        <position position="1"/>
    </location>
</feature>
<comment type="caution">
    <text evidence="1">The sequence shown here is derived from an EMBL/GenBank/DDBJ whole genome shotgun (WGS) entry which is preliminary data.</text>
</comment>
<organism evidence="1 2">
    <name type="scientific">Caldisericum exile</name>
    <dbReference type="NCBI Taxonomy" id="693075"/>
    <lineage>
        <taxon>Bacteria</taxon>
        <taxon>Pseudomonadati</taxon>
        <taxon>Caldisericota/Cryosericota group</taxon>
        <taxon>Caldisericota</taxon>
        <taxon>Caldisericia</taxon>
        <taxon>Caldisericales</taxon>
        <taxon>Caldisericaceae</taxon>
        <taxon>Caldisericum</taxon>
    </lineage>
</organism>
<proteinExistence type="predicted"/>
<accession>A0A2J6X950</accession>
<dbReference type="InterPro" id="IPR007460">
    <property type="entry name" value="BrnT_toxin"/>
</dbReference>
<dbReference type="EMBL" id="PNIX01000061">
    <property type="protein sequence ID" value="PMP83862.1"/>
    <property type="molecule type" value="Genomic_DNA"/>
</dbReference>
<dbReference type="AlphaFoldDB" id="A0A2J6X950"/>
<reference evidence="1 2" key="1">
    <citation type="submission" date="2018-01" db="EMBL/GenBank/DDBJ databases">
        <title>Metagenomic assembled genomes from two thermal pools in the Uzon Caldera, Kamchatka, Russia.</title>
        <authorList>
            <person name="Wilkins L."/>
            <person name="Ettinger C."/>
        </authorList>
    </citation>
    <scope>NUCLEOTIDE SEQUENCE [LARGE SCALE GENOMIC DNA]</scope>
    <source>
        <strain evidence="1">ARK-10</strain>
    </source>
</reference>
<evidence type="ECO:0000313" key="2">
    <source>
        <dbReference type="Proteomes" id="UP000236910"/>
    </source>
</evidence>
<name>A0A2J6X950_9BACT</name>
<dbReference type="Gene3D" id="3.10.450.530">
    <property type="entry name" value="Ribonuclease toxin, BrnT, of type II toxin-antitoxin system"/>
    <property type="match status" value="1"/>
</dbReference>
<sequence length="132" mass="15304">VPKLVPFSILLFFYPYFYYTSSDSLAVISKNGMSKINYFDRIDWTEKSIAHISRHNVVPEGVEEGIFDDTPHLRLANIVPTEPSPRTIVYCQTAAGRYLFVVITPLTHRSVRVVTARDMDKSEIAYYKKRRR</sequence>
<evidence type="ECO:0000313" key="1">
    <source>
        <dbReference type="EMBL" id="PMP83862.1"/>
    </source>
</evidence>
<dbReference type="InterPro" id="IPR038573">
    <property type="entry name" value="BrnT_sf"/>
</dbReference>
<evidence type="ECO:0008006" key="3">
    <source>
        <dbReference type="Google" id="ProtNLM"/>
    </source>
</evidence>
<dbReference type="Proteomes" id="UP000236910">
    <property type="component" value="Unassembled WGS sequence"/>
</dbReference>
<dbReference type="Pfam" id="PF04365">
    <property type="entry name" value="BrnT_toxin"/>
    <property type="match status" value="1"/>
</dbReference>